<dbReference type="AlphaFoldDB" id="A0A9E7K4W1"/>
<gene>
    <name evidence="1" type="ORF">MUK42_18538</name>
</gene>
<protein>
    <submittedName>
        <fullName evidence="1">Uncharacterized protein</fullName>
    </submittedName>
</protein>
<sequence>MLRSSGGQSMQLSPRDSRLTLSSHNAQLAVFHPNVDEISLIIVNTTTNPSVQSIFLFYLLYFNIHINQISQSS</sequence>
<name>A0A9E7K4W1_9LILI</name>
<evidence type="ECO:0000313" key="2">
    <source>
        <dbReference type="Proteomes" id="UP001055439"/>
    </source>
</evidence>
<accession>A0A9E7K4W1</accession>
<dbReference type="Proteomes" id="UP001055439">
    <property type="component" value="Chromosome 5"/>
</dbReference>
<dbReference type="OrthoDB" id="1724341at2759"/>
<proteinExistence type="predicted"/>
<organism evidence="1 2">
    <name type="scientific">Musa troglodytarum</name>
    <name type="common">fe'i banana</name>
    <dbReference type="NCBI Taxonomy" id="320322"/>
    <lineage>
        <taxon>Eukaryota</taxon>
        <taxon>Viridiplantae</taxon>
        <taxon>Streptophyta</taxon>
        <taxon>Embryophyta</taxon>
        <taxon>Tracheophyta</taxon>
        <taxon>Spermatophyta</taxon>
        <taxon>Magnoliopsida</taxon>
        <taxon>Liliopsida</taxon>
        <taxon>Zingiberales</taxon>
        <taxon>Musaceae</taxon>
        <taxon>Musa</taxon>
    </lineage>
</organism>
<reference evidence="1" key="1">
    <citation type="submission" date="2022-05" db="EMBL/GenBank/DDBJ databases">
        <title>The Musa troglodytarum L. genome provides insights into the mechanism of non-climacteric behaviour and enrichment of carotenoids.</title>
        <authorList>
            <person name="Wang J."/>
        </authorList>
    </citation>
    <scope>NUCLEOTIDE SEQUENCE</scope>
    <source>
        <tissue evidence="1">Leaf</tissue>
    </source>
</reference>
<keyword evidence="2" id="KW-1185">Reference proteome</keyword>
<evidence type="ECO:0000313" key="1">
    <source>
        <dbReference type="EMBL" id="URE04609.1"/>
    </source>
</evidence>
<dbReference type="EMBL" id="CP097507">
    <property type="protein sequence ID" value="URE04609.1"/>
    <property type="molecule type" value="Genomic_DNA"/>
</dbReference>